<dbReference type="Pfam" id="PF07690">
    <property type="entry name" value="MFS_1"/>
    <property type="match status" value="1"/>
</dbReference>
<evidence type="ECO:0000256" key="6">
    <source>
        <dbReference type="SAM" id="Phobius"/>
    </source>
</evidence>
<keyword evidence="10" id="KW-1185">Reference proteome</keyword>
<gene>
    <name evidence="8" type="ORF">C1876_01835</name>
    <name evidence="9" type="ORF">DMP09_06925</name>
</gene>
<dbReference type="AlphaFoldDB" id="A0A3N0IYG2"/>
<feature type="transmembrane region" description="Helical" evidence="6">
    <location>
        <begin position="146"/>
        <end position="168"/>
    </location>
</feature>
<protein>
    <submittedName>
        <fullName evidence="9">MFS transporter</fullName>
    </submittedName>
</protein>
<name>A0A3N0IYG2_9ACTN</name>
<evidence type="ECO:0000256" key="3">
    <source>
        <dbReference type="ARBA" id="ARBA00022692"/>
    </source>
</evidence>
<feature type="transmembrane region" description="Helical" evidence="6">
    <location>
        <begin position="210"/>
        <end position="231"/>
    </location>
</feature>
<dbReference type="PANTHER" id="PTHR42718:SF9">
    <property type="entry name" value="MAJOR FACILITATOR SUPERFAMILY MULTIDRUG TRANSPORTER MFSC"/>
    <property type="match status" value="1"/>
</dbReference>
<dbReference type="OrthoDB" id="5315310at2"/>
<keyword evidence="2" id="KW-0813">Transport</keyword>
<comment type="caution">
    <text evidence="9">The sequence shown here is derived from an EMBL/GenBank/DDBJ whole genome shotgun (WGS) entry which is preliminary data.</text>
</comment>
<sequence length="542" mass="55070">MSSRSHMRTATAPAKSSPSYAPLVALILAQIGTTSDNAAMNIAVAQLSTELGASLGDIQVATTVYALVAGAFMIAGGMLGVAWGWRRTLRIGLVLAVAGEAFAACAPDMLTFTWGGRLVMGLGASLVTPAVLGFVPGLFQGRRRAIAFGAIAGAAAISTLSPLALGALMDGTGFRITFGVLGVYFVLVLLSTVLLPALHAEGRSARLDGVGTALAALGLGLFLFGVSRIPAWGVVAPTTGCPFTLAGISPALPLAACGLVLLVVLIPVERRVERVHGSALIPRAFIESRPVRAGLVAVALPFFYMGAQGMVITPHLQLIAGFTAFQTGIFSLLSALPMFVLATFLPKLAPHLSSRLLIRGGFATMAAACALIAAGVTNGGVGPTLYAGVCLGGLGVGAVNSQANNAVASAVSGRDAQQSGGVQGAARNVGMALGTAAAGTSLLLALSFGMASALPSDAVDPATRPLFIEQSATFASDESFLALIEPYQLPAQEADELVASHANVQTEATQITFILLGLVVLVGLLGTRHLVETAVPREPREG</sequence>
<feature type="transmembrane region" description="Helical" evidence="6">
    <location>
        <begin position="174"/>
        <end position="198"/>
    </location>
</feature>
<accession>A0A3N0IYG2</accession>
<feature type="transmembrane region" description="Helical" evidence="6">
    <location>
        <begin position="92"/>
        <end position="112"/>
    </location>
</feature>
<evidence type="ECO:0000256" key="5">
    <source>
        <dbReference type="ARBA" id="ARBA00023136"/>
    </source>
</evidence>
<feature type="transmembrane region" description="Helical" evidence="6">
    <location>
        <begin position="511"/>
        <end position="531"/>
    </location>
</feature>
<keyword evidence="5 6" id="KW-0472">Membrane</keyword>
<feature type="transmembrane region" description="Helical" evidence="6">
    <location>
        <begin position="243"/>
        <end position="268"/>
    </location>
</feature>
<reference evidence="11" key="2">
    <citation type="submission" date="2018-05" db="EMBL/GenBank/DDBJ databases">
        <title>Genome Sequencing of selected type strains of the family Eggerthellaceae.</title>
        <authorList>
            <person name="Danylec N."/>
            <person name="Stoll D.A."/>
            <person name="Doetsch A."/>
            <person name="Huch M."/>
        </authorList>
    </citation>
    <scope>NUCLEOTIDE SEQUENCE [LARGE SCALE GENOMIC DNA]</scope>
    <source>
        <strain evidence="11">DSM 16107</strain>
    </source>
</reference>
<evidence type="ECO:0000313" key="8">
    <source>
        <dbReference type="EMBL" id="RDB71516.1"/>
    </source>
</evidence>
<dbReference type="GO" id="GO:0005886">
    <property type="term" value="C:plasma membrane"/>
    <property type="evidence" value="ECO:0007669"/>
    <property type="project" value="UniProtKB-SubCell"/>
</dbReference>
<feature type="transmembrane region" description="Helical" evidence="6">
    <location>
        <begin position="319"/>
        <end position="344"/>
    </location>
</feature>
<dbReference type="EMBL" id="QICC01000021">
    <property type="protein sequence ID" value="RNM42017.1"/>
    <property type="molecule type" value="Genomic_DNA"/>
</dbReference>
<feature type="transmembrane region" description="Helical" evidence="6">
    <location>
        <begin position="289"/>
        <end position="307"/>
    </location>
</feature>
<dbReference type="Proteomes" id="UP000270112">
    <property type="component" value="Unassembled WGS sequence"/>
</dbReference>
<dbReference type="RefSeq" id="WP_114545023.1">
    <property type="nucleotide sequence ID" value="NZ_PPTT01000002.1"/>
</dbReference>
<keyword evidence="4 6" id="KW-1133">Transmembrane helix</keyword>
<evidence type="ECO:0000256" key="4">
    <source>
        <dbReference type="ARBA" id="ARBA00022989"/>
    </source>
</evidence>
<evidence type="ECO:0000313" key="9">
    <source>
        <dbReference type="EMBL" id="RNM42017.1"/>
    </source>
</evidence>
<dbReference type="PANTHER" id="PTHR42718">
    <property type="entry name" value="MAJOR FACILITATOR SUPERFAMILY MULTIDRUG TRANSPORTER MFSC"/>
    <property type="match status" value="1"/>
</dbReference>
<dbReference type="PROSITE" id="PS50850">
    <property type="entry name" value="MFS"/>
    <property type="match status" value="1"/>
</dbReference>
<feature type="transmembrane region" description="Helical" evidence="6">
    <location>
        <begin position="63"/>
        <end position="85"/>
    </location>
</feature>
<evidence type="ECO:0000259" key="7">
    <source>
        <dbReference type="PROSITE" id="PS50850"/>
    </source>
</evidence>
<dbReference type="SUPFAM" id="SSF103473">
    <property type="entry name" value="MFS general substrate transporter"/>
    <property type="match status" value="1"/>
</dbReference>
<dbReference type="InterPro" id="IPR011701">
    <property type="entry name" value="MFS"/>
</dbReference>
<reference evidence="8 10" key="1">
    <citation type="journal article" date="2018" name="Elife">
        <title>Discovery and characterization of a prevalent human gut bacterial enzyme sufficient for the inactivation of a family of plant toxins.</title>
        <authorList>
            <person name="Koppel N."/>
            <person name="Bisanz J.E."/>
            <person name="Pandelia M.E."/>
            <person name="Turnbaugh P.J."/>
            <person name="Balskus E.P."/>
        </authorList>
    </citation>
    <scope>NUCLEOTIDE SEQUENCE [LARGE SCALE GENOMIC DNA]</scope>
    <source>
        <strain evidence="8 10">DSM 16107</strain>
    </source>
</reference>
<evidence type="ECO:0000313" key="10">
    <source>
        <dbReference type="Proteomes" id="UP000253817"/>
    </source>
</evidence>
<reference evidence="9" key="3">
    <citation type="journal article" date="2019" name="Microbiol. Resour. Announc.">
        <title>Draft Genome Sequences of Type Strains of Gordonibacter faecihominis, Paraeggerthella hongkongensis, Parvibacter caecicola,Slackia equolifaciens, Slackia faecicanis, and Slackia isoflavoniconvertens.</title>
        <authorList>
            <person name="Danylec N."/>
            <person name="Stoll D.A."/>
            <person name="Dotsch A."/>
            <person name="Huch M."/>
        </authorList>
    </citation>
    <scope>NUCLEOTIDE SEQUENCE</scope>
    <source>
        <strain evidence="9">DSM 16107</strain>
    </source>
</reference>
<dbReference type="Proteomes" id="UP000253817">
    <property type="component" value="Unassembled WGS sequence"/>
</dbReference>
<comment type="subcellular location">
    <subcellularLocation>
        <location evidence="1">Cell membrane</location>
        <topology evidence="1">Multi-pass membrane protein</topology>
    </subcellularLocation>
</comment>
<organism evidence="9 11">
    <name type="scientific">Eggerthella sinensis</name>
    <dbReference type="NCBI Taxonomy" id="242230"/>
    <lineage>
        <taxon>Bacteria</taxon>
        <taxon>Bacillati</taxon>
        <taxon>Actinomycetota</taxon>
        <taxon>Coriobacteriia</taxon>
        <taxon>Eggerthellales</taxon>
        <taxon>Eggerthellaceae</taxon>
        <taxon>Eggerthella</taxon>
    </lineage>
</organism>
<feature type="transmembrane region" description="Helical" evidence="6">
    <location>
        <begin position="356"/>
        <end position="376"/>
    </location>
</feature>
<keyword evidence="3 6" id="KW-0812">Transmembrane</keyword>
<feature type="transmembrane region" description="Helical" evidence="6">
    <location>
        <begin position="118"/>
        <end position="139"/>
    </location>
</feature>
<proteinExistence type="predicted"/>
<dbReference type="GO" id="GO:0022857">
    <property type="term" value="F:transmembrane transporter activity"/>
    <property type="evidence" value="ECO:0007669"/>
    <property type="project" value="InterPro"/>
</dbReference>
<dbReference type="EMBL" id="PPTT01000002">
    <property type="protein sequence ID" value="RDB71516.1"/>
    <property type="molecule type" value="Genomic_DNA"/>
</dbReference>
<dbReference type="InterPro" id="IPR020846">
    <property type="entry name" value="MFS_dom"/>
</dbReference>
<evidence type="ECO:0000256" key="1">
    <source>
        <dbReference type="ARBA" id="ARBA00004651"/>
    </source>
</evidence>
<evidence type="ECO:0000256" key="2">
    <source>
        <dbReference type="ARBA" id="ARBA00022448"/>
    </source>
</evidence>
<evidence type="ECO:0000313" key="11">
    <source>
        <dbReference type="Proteomes" id="UP000270112"/>
    </source>
</evidence>
<dbReference type="InterPro" id="IPR036259">
    <property type="entry name" value="MFS_trans_sf"/>
</dbReference>
<dbReference type="Gene3D" id="1.20.1720.10">
    <property type="entry name" value="Multidrug resistance protein D"/>
    <property type="match status" value="1"/>
</dbReference>
<dbReference type="Gene3D" id="1.20.1250.20">
    <property type="entry name" value="MFS general substrate transporter like domains"/>
    <property type="match status" value="1"/>
</dbReference>
<feature type="domain" description="Major facilitator superfamily (MFS) profile" evidence="7">
    <location>
        <begin position="22"/>
        <end position="535"/>
    </location>
</feature>